<dbReference type="Proteomes" id="UP000063699">
    <property type="component" value="Chromosome"/>
</dbReference>
<gene>
    <name evidence="2" type="ORF">AOZ06_14280</name>
</gene>
<dbReference type="InterPro" id="IPR010982">
    <property type="entry name" value="Lambda_DNA-bd_dom_sf"/>
</dbReference>
<dbReference type="SUPFAM" id="SSF47413">
    <property type="entry name" value="lambda repressor-like DNA-binding domains"/>
    <property type="match status" value="1"/>
</dbReference>
<dbReference type="KEGG" id="kphy:AOZ06_14280"/>
<keyword evidence="3" id="KW-1185">Reference proteome</keyword>
<dbReference type="Pfam" id="PF19054">
    <property type="entry name" value="DUF5753"/>
    <property type="match status" value="1"/>
</dbReference>
<dbReference type="InterPro" id="IPR043917">
    <property type="entry name" value="DUF5753"/>
</dbReference>
<dbReference type="EMBL" id="CP012752">
    <property type="protein sequence ID" value="ALG07927.1"/>
    <property type="molecule type" value="Genomic_DNA"/>
</dbReference>
<evidence type="ECO:0000313" key="3">
    <source>
        <dbReference type="Proteomes" id="UP000063699"/>
    </source>
</evidence>
<dbReference type="AlphaFoldDB" id="A0A0N7F385"/>
<reference evidence="2 3" key="1">
    <citation type="submission" date="2015-07" db="EMBL/GenBank/DDBJ databases">
        <title>Genome sequencing of Kibdelosporangium phytohabitans.</title>
        <authorList>
            <person name="Qin S."/>
            <person name="Xing K."/>
        </authorList>
    </citation>
    <scope>NUCLEOTIDE SEQUENCE [LARGE SCALE GENOMIC DNA]</scope>
    <source>
        <strain evidence="2 3">KLBMP1111</strain>
    </source>
</reference>
<organism evidence="2 3">
    <name type="scientific">Kibdelosporangium phytohabitans</name>
    <dbReference type="NCBI Taxonomy" id="860235"/>
    <lineage>
        <taxon>Bacteria</taxon>
        <taxon>Bacillati</taxon>
        <taxon>Actinomycetota</taxon>
        <taxon>Actinomycetes</taxon>
        <taxon>Pseudonocardiales</taxon>
        <taxon>Pseudonocardiaceae</taxon>
        <taxon>Kibdelosporangium</taxon>
    </lineage>
</organism>
<dbReference type="CDD" id="cd00093">
    <property type="entry name" value="HTH_XRE"/>
    <property type="match status" value="1"/>
</dbReference>
<dbReference type="STRING" id="860235.AOZ06_14280"/>
<accession>A0A0N7F385</accession>
<dbReference type="SMART" id="SM00530">
    <property type="entry name" value="HTH_XRE"/>
    <property type="match status" value="1"/>
</dbReference>
<feature type="domain" description="HTH cro/C1-type" evidence="1">
    <location>
        <begin position="17"/>
        <end position="71"/>
    </location>
</feature>
<evidence type="ECO:0000259" key="1">
    <source>
        <dbReference type="PROSITE" id="PS50943"/>
    </source>
</evidence>
<protein>
    <recommendedName>
        <fullName evidence="1">HTH cro/C1-type domain-containing protein</fullName>
    </recommendedName>
</protein>
<dbReference type="Pfam" id="PF13560">
    <property type="entry name" value="HTH_31"/>
    <property type="match status" value="1"/>
</dbReference>
<dbReference type="GO" id="GO:0003677">
    <property type="term" value="F:DNA binding"/>
    <property type="evidence" value="ECO:0007669"/>
    <property type="project" value="InterPro"/>
</dbReference>
<dbReference type="InterPro" id="IPR001387">
    <property type="entry name" value="Cro/C1-type_HTH"/>
</dbReference>
<sequence>MQKKRGTARTRGLAAELKDFRHAAGLNTREAARRVGMSPATLNRMEPGNRAANPEDVSALLVAYGVTGPERKRLLTMAREANLPDWWETTGDVRSEHLRALITFEAEATRIVDVAMLRVPGLMQTPEYIHALMSGFQFSEATAKSMADTRLDRQRLLTLPTCPRYVTIIDEAAISRPVGGPRVMAAQLRHIISLVVYPNIEVRVIPFAHGAHTGLDGSFMTLEFRKDRPIVLLEHKRSSGFIDEPEHVASFQSAAGTLAKEALDPLESVNFLADKAAYYDRS</sequence>
<name>A0A0N7F385_9PSEU</name>
<dbReference type="OrthoDB" id="2991476at2"/>
<dbReference type="RefSeq" id="WP_054289837.1">
    <property type="nucleotide sequence ID" value="NZ_CP012752.1"/>
</dbReference>
<evidence type="ECO:0000313" key="2">
    <source>
        <dbReference type="EMBL" id="ALG07927.1"/>
    </source>
</evidence>
<dbReference type="PROSITE" id="PS50943">
    <property type="entry name" value="HTH_CROC1"/>
    <property type="match status" value="1"/>
</dbReference>
<dbReference type="Gene3D" id="1.10.260.40">
    <property type="entry name" value="lambda repressor-like DNA-binding domains"/>
    <property type="match status" value="1"/>
</dbReference>
<proteinExistence type="predicted"/>